<keyword evidence="10" id="KW-1185">Reference proteome</keyword>
<evidence type="ECO:0000313" key="10">
    <source>
        <dbReference type="Proteomes" id="UP000470404"/>
    </source>
</evidence>
<reference evidence="9 10" key="1">
    <citation type="submission" date="2020-01" db="EMBL/GenBank/DDBJ databases">
        <title>Insect and environment-associated Actinomycetes.</title>
        <authorList>
            <person name="Currrie C."/>
            <person name="Chevrette M."/>
            <person name="Carlson C."/>
            <person name="Stubbendieck R."/>
            <person name="Wendt-Pienkowski E."/>
        </authorList>
    </citation>
    <scope>NUCLEOTIDE SEQUENCE [LARGE SCALE GENOMIC DNA]</scope>
    <source>
        <strain evidence="9 10">SID8386</strain>
    </source>
</reference>
<evidence type="ECO:0000256" key="3">
    <source>
        <dbReference type="ARBA" id="ARBA00022630"/>
    </source>
</evidence>
<accession>A0ABX0C015</accession>
<evidence type="ECO:0000256" key="6">
    <source>
        <dbReference type="ARBA" id="ARBA00023002"/>
    </source>
</evidence>
<evidence type="ECO:0000259" key="8">
    <source>
        <dbReference type="Pfam" id="PF16901"/>
    </source>
</evidence>
<dbReference type="Gene3D" id="3.50.50.60">
    <property type="entry name" value="FAD/NAD(P)-binding domain"/>
    <property type="match status" value="1"/>
</dbReference>
<feature type="domain" description="FAD dependent oxidoreductase" evidence="7">
    <location>
        <begin position="15"/>
        <end position="375"/>
    </location>
</feature>
<dbReference type="InterPro" id="IPR038299">
    <property type="entry name" value="DAO_C_sf"/>
</dbReference>
<evidence type="ECO:0000256" key="2">
    <source>
        <dbReference type="ARBA" id="ARBA00007330"/>
    </source>
</evidence>
<protein>
    <submittedName>
        <fullName evidence="9">Glycerol-3-phosphate dehydrogenase/oxidase</fullName>
    </submittedName>
</protein>
<dbReference type="PANTHER" id="PTHR11985:SF35">
    <property type="entry name" value="ANAEROBIC GLYCEROL-3-PHOSPHATE DEHYDROGENASE SUBUNIT A"/>
    <property type="match status" value="1"/>
</dbReference>
<evidence type="ECO:0000313" key="9">
    <source>
        <dbReference type="EMBL" id="NEC61071.1"/>
    </source>
</evidence>
<dbReference type="InterPro" id="IPR006076">
    <property type="entry name" value="FAD-dep_OxRdtase"/>
</dbReference>
<organism evidence="9 10">
    <name type="scientific">Amycolatopsis rubida</name>
    <dbReference type="NCBI Taxonomy" id="112413"/>
    <lineage>
        <taxon>Bacteria</taxon>
        <taxon>Bacillati</taxon>
        <taxon>Actinomycetota</taxon>
        <taxon>Actinomycetes</taxon>
        <taxon>Pseudonocardiales</taxon>
        <taxon>Pseudonocardiaceae</taxon>
        <taxon>Amycolatopsis</taxon>
    </lineage>
</organism>
<dbReference type="InterPro" id="IPR031656">
    <property type="entry name" value="DAO_C"/>
</dbReference>
<keyword evidence="5" id="KW-0274">FAD</keyword>
<evidence type="ECO:0000256" key="1">
    <source>
        <dbReference type="ARBA" id="ARBA00001974"/>
    </source>
</evidence>
<dbReference type="InterPro" id="IPR036188">
    <property type="entry name" value="FAD/NAD-bd_sf"/>
</dbReference>
<sequence length="538" mass="58965">MQRPRREDLVHRLFDLIVIGGGITGAATARDAALRGLSVLLVEKDDFAAGTSSRSSKLIHGGLRYLETYQFRLVAESLRERERMLRLAPHLTEVRPFLYLLYEGYPESKSLLNLGLTFYDAASGEWRKRRHRMLSARQVLDREPHLAADGLLGAGMYYDVLTDDARLTVDTAKGAADAGARLMNHATVTGLVLDGGKARGVTLADQVTGEVYDVRAKQVVNATGPWTDRTRALEHGRGPTGRLRPTKGVHIVVRKSDFPLNTAVFLRSPDDNRVVWPTPSLESDVVYIGTTDTDYDGDPDAVKPEDADIRYLLNVANRTIPAARLTEKHVVGAWAGLRPLVAPEPGTSASNTSREHAITVGPTGMLTISGGKLTSNRVMAKHLVDAAVKRLGIPGRRKYLADKVPVVGGAAIDHSEFTGRALAAGVPAAVAESWLRRYGSQSEQLLSRWTTSSNAQEIIGPRGLSRAEVRHCVAEEMCQSLADLLVRRTSIFFWDARGGLDQIDAIAGELASLLAWSPDRERMEIAEYRALVEKHRPH</sequence>
<feature type="domain" description="Alpha-glycerophosphate oxidase C-terminal" evidence="8">
    <location>
        <begin position="402"/>
        <end position="520"/>
    </location>
</feature>
<dbReference type="InterPro" id="IPR000447">
    <property type="entry name" value="G3P_DH_FAD-dep"/>
</dbReference>
<keyword evidence="6" id="KW-0560">Oxidoreductase</keyword>
<proteinExistence type="inferred from homology"/>
<dbReference type="Gene3D" id="3.30.9.10">
    <property type="entry name" value="D-Amino Acid Oxidase, subunit A, domain 2"/>
    <property type="match status" value="1"/>
</dbReference>
<name>A0ABX0C015_9PSEU</name>
<dbReference type="EMBL" id="JAAGNC010000189">
    <property type="protein sequence ID" value="NEC61071.1"/>
    <property type="molecule type" value="Genomic_DNA"/>
</dbReference>
<dbReference type="RefSeq" id="WP_067587684.1">
    <property type="nucleotide sequence ID" value="NZ_JAAGNC010000189.1"/>
</dbReference>
<dbReference type="Pfam" id="PF01266">
    <property type="entry name" value="DAO"/>
    <property type="match status" value="1"/>
</dbReference>
<dbReference type="PRINTS" id="PR01001">
    <property type="entry name" value="FADG3PDH"/>
</dbReference>
<keyword evidence="4" id="KW-0319">Glycerol metabolism</keyword>
<dbReference type="SUPFAM" id="SSF51905">
    <property type="entry name" value="FAD/NAD(P)-binding domain"/>
    <property type="match status" value="1"/>
</dbReference>
<comment type="similarity">
    <text evidence="2">Belongs to the FAD-dependent glycerol-3-phosphate dehydrogenase family.</text>
</comment>
<evidence type="ECO:0000259" key="7">
    <source>
        <dbReference type="Pfam" id="PF01266"/>
    </source>
</evidence>
<evidence type="ECO:0000256" key="4">
    <source>
        <dbReference type="ARBA" id="ARBA00022798"/>
    </source>
</evidence>
<dbReference type="Pfam" id="PF16901">
    <property type="entry name" value="DAO_C"/>
    <property type="match status" value="1"/>
</dbReference>
<comment type="cofactor">
    <cofactor evidence="1">
        <name>FAD</name>
        <dbReference type="ChEBI" id="CHEBI:57692"/>
    </cofactor>
</comment>
<dbReference type="Proteomes" id="UP000470404">
    <property type="component" value="Unassembled WGS sequence"/>
</dbReference>
<dbReference type="PANTHER" id="PTHR11985">
    <property type="entry name" value="GLYCEROL-3-PHOSPHATE DEHYDROGENASE"/>
    <property type="match status" value="1"/>
</dbReference>
<gene>
    <name evidence="9" type="ORF">G3I59_37120</name>
</gene>
<evidence type="ECO:0000256" key="5">
    <source>
        <dbReference type="ARBA" id="ARBA00022827"/>
    </source>
</evidence>
<comment type="caution">
    <text evidence="9">The sequence shown here is derived from an EMBL/GenBank/DDBJ whole genome shotgun (WGS) entry which is preliminary data.</text>
</comment>
<keyword evidence="3" id="KW-0285">Flavoprotein</keyword>
<dbReference type="Gene3D" id="1.10.8.870">
    <property type="entry name" value="Alpha-glycerophosphate oxidase, cap domain"/>
    <property type="match status" value="1"/>
</dbReference>